<dbReference type="AlphaFoldDB" id="A0A0N9HU43"/>
<feature type="binding site" evidence="6">
    <location>
        <position position="101"/>
    </location>
    <ligand>
        <name>S-adenosyl-L-methionine</name>
        <dbReference type="ChEBI" id="CHEBI:59789"/>
    </ligand>
</feature>
<proteinExistence type="inferred from homology"/>
<dbReference type="GO" id="GO:0071424">
    <property type="term" value="F:rRNA (cytosine-N4-)-methyltransferase activity"/>
    <property type="evidence" value="ECO:0007669"/>
    <property type="project" value="UniProtKB-UniRule"/>
</dbReference>
<dbReference type="SUPFAM" id="SSF53335">
    <property type="entry name" value="S-adenosyl-L-methionine-dependent methyltransferases"/>
    <property type="match status" value="1"/>
</dbReference>
<keyword evidence="4 6" id="KW-0808">Transferase</keyword>
<dbReference type="PIRSF" id="PIRSF004486">
    <property type="entry name" value="MraW"/>
    <property type="match status" value="1"/>
</dbReference>
<dbReference type="NCBIfam" id="TIGR00006">
    <property type="entry name" value="16S rRNA (cytosine(1402)-N(4))-methyltransferase RsmH"/>
    <property type="match status" value="1"/>
</dbReference>
<keyword evidence="5 6" id="KW-0949">S-adenosyl-L-methionine</keyword>
<comment type="catalytic activity">
    <reaction evidence="6">
        <text>cytidine(1402) in 16S rRNA + S-adenosyl-L-methionine = N(4)-methylcytidine(1402) in 16S rRNA + S-adenosyl-L-homocysteine + H(+)</text>
        <dbReference type="Rhea" id="RHEA:42928"/>
        <dbReference type="Rhea" id="RHEA-COMP:10286"/>
        <dbReference type="Rhea" id="RHEA-COMP:10287"/>
        <dbReference type="ChEBI" id="CHEBI:15378"/>
        <dbReference type="ChEBI" id="CHEBI:57856"/>
        <dbReference type="ChEBI" id="CHEBI:59789"/>
        <dbReference type="ChEBI" id="CHEBI:74506"/>
        <dbReference type="ChEBI" id="CHEBI:82748"/>
        <dbReference type="EC" id="2.1.1.199"/>
    </reaction>
</comment>
<dbReference type="GO" id="GO:0070475">
    <property type="term" value="P:rRNA base methylation"/>
    <property type="evidence" value="ECO:0007669"/>
    <property type="project" value="UniProtKB-UniRule"/>
</dbReference>
<gene>
    <name evidence="6" type="primary">rsmH</name>
    <name evidence="8" type="ORF">5E7_028</name>
</gene>
<dbReference type="HAMAP" id="MF_01007">
    <property type="entry name" value="16SrRNA_methyltr_H"/>
    <property type="match status" value="1"/>
</dbReference>
<comment type="similarity">
    <text evidence="1 6">Belongs to the methyltransferase superfamily. RsmH family.</text>
</comment>
<feature type="region of interest" description="Disordered" evidence="7">
    <location>
        <begin position="282"/>
        <end position="305"/>
    </location>
</feature>
<dbReference type="Gene3D" id="3.40.50.150">
    <property type="entry name" value="Vaccinia Virus protein VP39"/>
    <property type="match status" value="1"/>
</dbReference>
<evidence type="ECO:0000313" key="8">
    <source>
        <dbReference type="EMBL" id="ALG05249.1"/>
    </source>
</evidence>
<reference evidence="8" key="1">
    <citation type="submission" date="2016-04" db="EMBL/GenBank/DDBJ databases">
        <title>Exploring the genomic information of specific uncultured soil bacteria through a new metagenomic library-based strategy.</title>
        <authorList>
            <person name="Liu Y."/>
            <person name="Zhang R."/>
        </authorList>
    </citation>
    <scope>NUCLEOTIDE SEQUENCE</scope>
</reference>
<name>A0A0N9HU43_9BACT</name>
<keyword evidence="3 6" id="KW-0489">Methyltransferase</keyword>
<evidence type="ECO:0000256" key="7">
    <source>
        <dbReference type="SAM" id="MobiDB-lite"/>
    </source>
</evidence>
<evidence type="ECO:0000256" key="3">
    <source>
        <dbReference type="ARBA" id="ARBA00022603"/>
    </source>
</evidence>
<accession>A0A0N9HU43</accession>
<dbReference type="InterPro" id="IPR002903">
    <property type="entry name" value="RsmH"/>
</dbReference>
<dbReference type="PANTHER" id="PTHR11265:SF0">
    <property type="entry name" value="12S RRNA N4-METHYLCYTIDINE METHYLTRANSFERASE"/>
    <property type="match status" value="1"/>
</dbReference>
<dbReference type="InterPro" id="IPR023397">
    <property type="entry name" value="SAM-dep_MeTrfase_MraW_recog"/>
</dbReference>
<evidence type="ECO:0000256" key="5">
    <source>
        <dbReference type="ARBA" id="ARBA00022691"/>
    </source>
</evidence>
<dbReference type="InterPro" id="IPR029063">
    <property type="entry name" value="SAM-dependent_MTases_sf"/>
</dbReference>
<dbReference type="SUPFAM" id="SSF81799">
    <property type="entry name" value="Putative methyltransferase TM0872, insert domain"/>
    <property type="match status" value="1"/>
</dbReference>
<dbReference type="Gene3D" id="1.10.150.170">
    <property type="entry name" value="Putative methyltransferase TM0872, insert domain"/>
    <property type="match status" value="1"/>
</dbReference>
<dbReference type="EMBL" id="KT342855">
    <property type="protein sequence ID" value="ALG05249.1"/>
    <property type="molecule type" value="Genomic_DNA"/>
</dbReference>
<comment type="function">
    <text evidence="6">Specifically methylates the N4 position of cytidine in position 1402 (C1402) of 16S rRNA.</text>
</comment>
<feature type="binding site" evidence="6">
    <location>
        <position position="82"/>
    </location>
    <ligand>
        <name>S-adenosyl-L-methionine</name>
        <dbReference type="ChEBI" id="CHEBI:59789"/>
    </ligand>
</feature>
<feature type="binding site" evidence="6">
    <location>
        <begin position="34"/>
        <end position="36"/>
    </location>
    <ligand>
        <name>S-adenosyl-L-methionine</name>
        <dbReference type="ChEBI" id="CHEBI:59789"/>
    </ligand>
</feature>
<evidence type="ECO:0000256" key="1">
    <source>
        <dbReference type="ARBA" id="ARBA00010396"/>
    </source>
</evidence>
<sequence length="305" mass="32802">MEERRHEPVLLAEALEALAVRPGGHYVDCTLGRGGHALAILERGGEVLALDADPEAIESFGVPSPSLSHRGGRGIRLVQTYFDRLEEVAAGFAPVDGVLFDLGLSSPQLEDPARGFSFAKDGPLDMRFDPGQGQPAASIVNHSSVDELARIFREYGEEPRARLMARAVEAARPLESTGQLARAIERAAGGRGRIHPATRIFQALRIATNRELERLSAALAQAVRILRAGGRLVAISFHSLEDRIVKTFIAGEARDCVCPPGTPVCVCGHTASLRPLARKPITPGPAEIARNPRARSAKMRAAERI</sequence>
<protein>
    <recommendedName>
        <fullName evidence="6">Ribosomal RNA small subunit methyltransferase H</fullName>
        <ecNumber evidence="6">2.1.1.199</ecNumber>
    </recommendedName>
    <alternativeName>
        <fullName evidence="6">16S rRNA m(4)C1402 methyltransferase</fullName>
    </alternativeName>
    <alternativeName>
        <fullName evidence="6">rRNA (cytosine-N(4)-)-methyltransferase RsmH</fullName>
    </alternativeName>
</protein>
<keyword evidence="6" id="KW-0963">Cytoplasm</keyword>
<dbReference type="Pfam" id="PF01795">
    <property type="entry name" value="Methyltransf_5"/>
    <property type="match status" value="1"/>
</dbReference>
<evidence type="ECO:0000256" key="4">
    <source>
        <dbReference type="ARBA" id="ARBA00022679"/>
    </source>
</evidence>
<dbReference type="EC" id="2.1.1.199" evidence="6"/>
<feature type="binding site" evidence="6">
    <location>
        <position position="108"/>
    </location>
    <ligand>
        <name>S-adenosyl-L-methionine</name>
        <dbReference type="ChEBI" id="CHEBI:59789"/>
    </ligand>
</feature>
<comment type="subcellular location">
    <subcellularLocation>
        <location evidence="6">Cytoplasm</location>
    </subcellularLocation>
</comment>
<dbReference type="GO" id="GO:0005737">
    <property type="term" value="C:cytoplasm"/>
    <property type="evidence" value="ECO:0007669"/>
    <property type="project" value="UniProtKB-SubCell"/>
</dbReference>
<keyword evidence="2 6" id="KW-0698">rRNA processing</keyword>
<dbReference type="PANTHER" id="PTHR11265">
    <property type="entry name" value="S-ADENOSYL-METHYLTRANSFERASE MRAW"/>
    <property type="match status" value="1"/>
</dbReference>
<evidence type="ECO:0000256" key="6">
    <source>
        <dbReference type="HAMAP-Rule" id="MF_01007"/>
    </source>
</evidence>
<organism evidence="8">
    <name type="scientific">uncultured bacterium 5E7</name>
    <dbReference type="NCBI Taxonomy" id="1701324"/>
    <lineage>
        <taxon>Bacteria</taxon>
        <taxon>environmental samples</taxon>
    </lineage>
</organism>
<evidence type="ECO:0000256" key="2">
    <source>
        <dbReference type="ARBA" id="ARBA00022552"/>
    </source>
</evidence>
<feature type="binding site" evidence="6">
    <location>
        <position position="51"/>
    </location>
    <ligand>
        <name>S-adenosyl-L-methionine</name>
        <dbReference type="ChEBI" id="CHEBI:59789"/>
    </ligand>
</feature>